<feature type="transmembrane region" description="Helical" evidence="1">
    <location>
        <begin position="15"/>
        <end position="35"/>
    </location>
</feature>
<protein>
    <submittedName>
        <fullName evidence="2">Uncharacterized protein</fullName>
    </submittedName>
</protein>
<accession>A0A1T5KT11</accession>
<sequence>MSTVDETQPPRERRVLYVVVAVVVVALVVLGLIFYRSGEQTRDAEAKADQLVAALDAAGARTPSQDQVMRVLADDGGAVCANPNDALSRSVYLAQLANGATGPGSRPVIADSRVVQGQLLIMGIYCPDELAEFRQFADRLTTDDLTTP</sequence>
<dbReference type="AlphaFoldDB" id="A0A1T5KT11"/>
<keyword evidence="3" id="KW-1185">Reference proteome</keyword>
<evidence type="ECO:0000313" key="3">
    <source>
        <dbReference type="Proteomes" id="UP000189777"/>
    </source>
</evidence>
<gene>
    <name evidence="2" type="ORF">SAMN04324258_2344</name>
</gene>
<proteinExistence type="predicted"/>
<dbReference type="STRING" id="526729.SAMN04324258_2344"/>
<organism evidence="2 3">
    <name type="scientific">Krasilnikoviella flava</name>
    <dbReference type="NCBI Taxonomy" id="526729"/>
    <lineage>
        <taxon>Bacteria</taxon>
        <taxon>Bacillati</taxon>
        <taxon>Actinomycetota</taxon>
        <taxon>Actinomycetes</taxon>
        <taxon>Micrococcales</taxon>
        <taxon>Promicromonosporaceae</taxon>
        <taxon>Krasilnikoviella</taxon>
    </lineage>
</organism>
<dbReference type="EMBL" id="FUZQ01000004">
    <property type="protein sequence ID" value="SKC66615.1"/>
    <property type="molecule type" value="Genomic_DNA"/>
</dbReference>
<keyword evidence="1" id="KW-1133">Transmembrane helix</keyword>
<dbReference type="RefSeq" id="WP_079574673.1">
    <property type="nucleotide sequence ID" value="NZ_FUZQ01000004.1"/>
</dbReference>
<evidence type="ECO:0000313" key="2">
    <source>
        <dbReference type="EMBL" id="SKC66615.1"/>
    </source>
</evidence>
<dbReference type="Proteomes" id="UP000189777">
    <property type="component" value="Unassembled WGS sequence"/>
</dbReference>
<keyword evidence="1" id="KW-0812">Transmembrane</keyword>
<evidence type="ECO:0000256" key="1">
    <source>
        <dbReference type="SAM" id="Phobius"/>
    </source>
</evidence>
<dbReference type="OrthoDB" id="3628158at2"/>
<name>A0A1T5KT11_9MICO</name>
<reference evidence="2 3" key="1">
    <citation type="submission" date="2017-02" db="EMBL/GenBank/DDBJ databases">
        <authorList>
            <person name="Peterson S.W."/>
        </authorList>
    </citation>
    <scope>NUCLEOTIDE SEQUENCE [LARGE SCALE GENOMIC DNA]</scope>
    <source>
        <strain evidence="2 3">DSM 21481</strain>
    </source>
</reference>
<keyword evidence="1" id="KW-0472">Membrane</keyword>